<dbReference type="EMBL" id="CANHGI010000002">
    <property type="protein sequence ID" value="CAI5442353.1"/>
    <property type="molecule type" value="Genomic_DNA"/>
</dbReference>
<evidence type="ECO:0000259" key="16">
    <source>
        <dbReference type="PROSITE" id="PS51834"/>
    </source>
</evidence>
<dbReference type="GO" id="GO:0005829">
    <property type="term" value="C:cytosol"/>
    <property type="evidence" value="ECO:0007669"/>
    <property type="project" value="UniProtKB-SubCell"/>
</dbReference>
<dbReference type="InterPro" id="IPR037520">
    <property type="entry name" value="Folliculin/SMCR8_longin"/>
</dbReference>
<keyword evidence="10" id="KW-0963">Cytoplasm</keyword>
<evidence type="ECO:0000313" key="17">
    <source>
        <dbReference type="EMBL" id="CAI5442353.1"/>
    </source>
</evidence>
<keyword evidence="11" id="KW-0472">Membrane</keyword>
<dbReference type="PANTHER" id="PTHR31441">
    <property type="entry name" value="FOLLICULIN FAMILY MEMBER"/>
    <property type="match status" value="1"/>
</dbReference>
<comment type="similarity">
    <text evidence="7">Belongs to the folliculin family.</text>
</comment>
<organism evidence="17 18">
    <name type="scientific">Caenorhabditis angaria</name>
    <dbReference type="NCBI Taxonomy" id="860376"/>
    <lineage>
        <taxon>Eukaryota</taxon>
        <taxon>Metazoa</taxon>
        <taxon>Ecdysozoa</taxon>
        <taxon>Nematoda</taxon>
        <taxon>Chromadorea</taxon>
        <taxon>Rhabditida</taxon>
        <taxon>Rhabditina</taxon>
        <taxon>Rhabditomorpha</taxon>
        <taxon>Rhabditoidea</taxon>
        <taxon>Rhabditidae</taxon>
        <taxon>Peloderinae</taxon>
        <taxon>Caenorhabditis</taxon>
    </lineage>
</organism>
<dbReference type="GO" id="GO:1904263">
    <property type="term" value="P:positive regulation of TORC1 signaling"/>
    <property type="evidence" value="ECO:0007669"/>
    <property type="project" value="TreeGrafter"/>
</dbReference>
<dbReference type="GO" id="GO:0005096">
    <property type="term" value="F:GTPase activator activity"/>
    <property type="evidence" value="ECO:0007669"/>
    <property type="project" value="UniProtKB-KW"/>
</dbReference>
<sequence>MLVFRSSIINIVIIVLIKEESIPELNMMQGVLALCHFCETDGPRVVMTHQPMKDDFSNGLFEDDFLAAAATSMEPSTSTAPQGPIRHISQYDYLDHDEHLDKEPQYTKFHYGFIDSKNIKHSEDGHRCDSCYSFREGPFLLSNDHDNRISYISSQTALQQTAYERIRIACIKSLSNEIAKLPPEKSSITSIKSTKDPPLIPHPIFPPIRIITRDTTISESSQANSPRSPSAASCISNISDIDINGLLPLSNGSTTEEEKDGRLVFGDAESGYTFSYSFRLYDCRARGYLRMYSLIMNSTDRQVITKNLEFLHSAFEYIKLQLQKMSKETFERDLRLNPSLKKMDYKKVIDKNFEKFFCDSRTAAGRYIDRNLKDITGNEGIWQILHKYMMWTLRSPAMTCRDQVMEGKPTQDMMVLMELEQEAILELELDHPNQRKRTMEQLANLKIIAQQLHVCSEPGDLDLLLRQVTTGGQVVVESRDPLLSKQSVLALCHLLPIGCLKLNTYKDQYRPEDIRRLNLIGGPINMDIPLEVSNVLVLRVTARENHNDENESLQDCQIEVRRRPEKEFSEPTPQIVKRMRGLLLDLDVNGAVLESALRNTRDQWLGRARIFYQKKMYLIKEGYNPTIEDCAVPGAFKEDGPILHFWQEGLANSYKAHVGLSLDPINYSNIMI</sequence>
<dbReference type="PANTHER" id="PTHR31441:SF2">
    <property type="entry name" value="FOLLICULIN"/>
    <property type="match status" value="1"/>
</dbReference>
<dbReference type="Pfam" id="PF11704">
    <property type="entry name" value="Folliculin"/>
    <property type="match status" value="1"/>
</dbReference>
<evidence type="ECO:0000256" key="9">
    <source>
        <dbReference type="ARBA" id="ARBA00022468"/>
    </source>
</evidence>
<evidence type="ECO:0000256" key="11">
    <source>
        <dbReference type="ARBA" id="ARBA00023136"/>
    </source>
</evidence>
<dbReference type="InterPro" id="IPR032035">
    <property type="entry name" value="Folliculin_DENN"/>
</dbReference>
<keyword evidence="18" id="KW-1185">Reference proteome</keyword>
<comment type="caution">
    <text evidence="17">The sequence shown here is derived from an EMBL/GenBank/DDBJ whole genome shotgun (WGS) entry which is preliminary data.</text>
</comment>
<dbReference type="GO" id="GO:0005819">
    <property type="term" value="C:spindle"/>
    <property type="evidence" value="ECO:0007669"/>
    <property type="project" value="UniProtKB-SubCell"/>
</dbReference>
<accession>A0A9P1ICK3</accession>
<reference evidence="17" key="1">
    <citation type="submission" date="2022-11" db="EMBL/GenBank/DDBJ databases">
        <authorList>
            <person name="Kikuchi T."/>
        </authorList>
    </citation>
    <scope>NUCLEOTIDE SEQUENCE</scope>
    <source>
        <strain evidence="17">PS1010</strain>
    </source>
</reference>
<proteinExistence type="inferred from homology"/>
<evidence type="ECO:0000256" key="2">
    <source>
        <dbReference type="ARBA" id="ARBA00004138"/>
    </source>
</evidence>
<comment type="subcellular location">
    <subcellularLocation>
        <location evidence="2">Cell projection</location>
        <location evidence="2">Cilium</location>
    </subcellularLocation>
    <subcellularLocation>
        <location evidence="4">Cytoplasm</location>
        <location evidence="4">Cytoskeleton</location>
        <location evidence="4">Microtubule organizing center</location>
        <location evidence="4">Centrosome</location>
    </subcellularLocation>
    <subcellularLocation>
        <location evidence="3">Cytoplasm</location>
        <location evidence="3">Cytoskeleton</location>
        <location evidence="3">Spindle</location>
    </subcellularLocation>
    <subcellularLocation>
        <location evidence="5">Cytoplasm</location>
        <location evidence="5">Cytosol</location>
    </subcellularLocation>
    <subcellularLocation>
        <location evidence="6">Lysosome membrane</location>
    </subcellularLocation>
    <subcellularLocation>
        <location evidence="1">Nucleus</location>
    </subcellularLocation>
</comment>
<keyword evidence="9" id="KW-0343">GTPase activation</keyword>
<dbReference type="PROSITE" id="PS51834">
    <property type="entry name" value="DENN_FLCN_SMCR8"/>
    <property type="match status" value="1"/>
</dbReference>
<evidence type="ECO:0000256" key="10">
    <source>
        <dbReference type="ARBA" id="ARBA00022490"/>
    </source>
</evidence>
<dbReference type="GO" id="GO:0000122">
    <property type="term" value="P:negative regulation of transcription by RNA polymerase II"/>
    <property type="evidence" value="ECO:0007669"/>
    <property type="project" value="TreeGrafter"/>
</dbReference>
<evidence type="ECO:0000256" key="8">
    <source>
        <dbReference type="ARBA" id="ARBA00021824"/>
    </source>
</evidence>
<keyword evidence="12" id="KW-0206">Cytoskeleton</keyword>
<evidence type="ECO:0000256" key="6">
    <source>
        <dbReference type="ARBA" id="ARBA00004656"/>
    </source>
</evidence>
<evidence type="ECO:0000256" key="14">
    <source>
        <dbReference type="ARBA" id="ARBA00023242"/>
    </source>
</evidence>
<dbReference type="AlphaFoldDB" id="A0A9P1ICK3"/>
<evidence type="ECO:0000256" key="1">
    <source>
        <dbReference type="ARBA" id="ARBA00004123"/>
    </source>
</evidence>
<evidence type="ECO:0000256" key="3">
    <source>
        <dbReference type="ARBA" id="ARBA00004186"/>
    </source>
</evidence>
<protein>
    <recommendedName>
        <fullName evidence="8">Folliculin</fullName>
    </recommendedName>
</protein>
<dbReference type="Proteomes" id="UP001152747">
    <property type="component" value="Unassembled WGS sequence"/>
</dbReference>
<dbReference type="InterPro" id="IPR021713">
    <property type="entry name" value="Folliculin"/>
</dbReference>
<name>A0A9P1ICK3_9PELO</name>
<dbReference type="Pfam" id="PF16692">
    <property type="entry name" value="Folliculin_C"/>
    <property type="match status" value="1"/>
</dbReference>
<evidence type="ECO:0000256" key="4">
    <source>
        <dbReference type="ARBA" id="ARBA00004300"/>
    </source>
</evidence>
<dbReference type="GO" id="GO:0005765">
    <property type="term" value="C:lysosomal membrane"/>
    <property type="evidence" value="ECO:0007669"/>
    <property type="project" value="UniProtKB-SubCell"/>
</dbReference>
<evidence type="ECO:0000256" key="15">
    <source>
        <dbReference type="ARBA" id="ARBA00023273"/>
    </source>
</evidence>
<evidence type="ECO:0000313" key="18">
    <source>
        <dbReference type="Proteomes" id="UP001152747"/>
    </source>
</evidence>
<evidence type="ECO:0000256" key="13">
    <source>
        <dbReference type="ARBA" id="ARBA00023228"/>
    </source>
</evidence>
<gene>
    <name evidence="17" type="ORF">CAMP_LOCUS4990</name>
</gene>
<dbReference type="InterPro" id="IPR037521">
    <property type="entry name" value="FLCN/SMCR8_DENN"/>
</dbReference>
<evidence type="ECO:0000256" key="12">
    <source>
        <dbReference type="ARBA" id="ARBA00023212"/>
    </source>
</evidence>
<dbReference type="GO" id="GO:0005813">
    <property type="term" value="C:centrosome"/>
    <property type="evidence" value="ECO:0007669"/>
    <property type="project" value="UniProtKB-SubCell"/>
</dbReference>
<dbReference type="GO" id="GO:0005929">
    <property type="term" value="C:cilium"/>
    <property type="evidence" value="ECO:0007669"/>
    <property type="project" value="UniProtKB-SubCell"/>
</dbReference>
<evidence type="ECO:0000256" key="5">
    <source>
        <dbReference type="ARBA" id="ARBA00004514"/>
    </source>
</evidence>
<feature type="domain" description="UDENN FLCN/SMCR8-type" evidence="16">
    <location>
        <begin position="200"/>
        <end position="672"/>
    </location>
</feature>
<keyword evidence="14" id="KW-0539">Nucleus</keyword>
<keyword evidence="15" id="KW-0966">Cell projection</keyword>
<dbReference type="Gene3D" id="3.40.50.12430">
    <property type="match status" value="1"/>
</dbReference>
<evidence type="ECO:0000256" key="7">
    <source>
        <dbReference type="ARBA" id="ARBA00009987"/>
    </source>
</evidence>
<dbReference type="OrthoDB" id="5599713at2759"/>
<dbReference type="Gene3D" id="1.10.10.1730">
    <property type="entry name" value="Folliculin"/>
    <property type="match status" value="1"/>
</dbReference>
<dbReference type="InterPro" id="IPR044886">
    <property type="entry name" value="FLCN_DENN_C_sf"/>
</dbReference>
<dbReference type="GO" id="GO:0005634">
    <property type="term" value="C:nucleus"/>
    <property type="evidence" value="ECO:0007669"/>
    <property type="project" value="UniProtKB-SubCell"/>
</dbReference>
<keyword evidence="13" id="KW-0458">Lysosome</keyword>